<accession>A0A175XZA7</accession>
<organism evidence="3 4">
    <name type="scientific">Sphingomonas melonis TY</name>
    <dbReference type="NCBI Taxonomy" id="621456"/>
    <lineage>
        <taxon>Bacteria</taxon>
        <taxon>Pseudomonadati</taxon>
        <taxon>Pseudomonadota</taxon>
        <taxon>Alphaproteobacteria</taxon>
        <taxon>Sphingomonadales</taxon>
        <taxon>Sphingomonadaceae</taxon>
        <taxon>Sphingomonas</taxon>
    </lineage>
</organism>
<name>A0A175XZA7_9SPHN</name>
<keyword evidence="4" id="KW-1185">Reference proteome</keyword>
<dbReference type="Proteomes" id="UP000078460">
    <property type="component" value="Unassembled WGS sequence"/>
</dbReference>
<dbReference type="STRING" id="621456.BJP26_14370"/>
<dbReference type="EMBL" id="LQCK02000068">
    <property type="protein sequence ID" value="KZB93506.1"/>
    <property type="molecule type" value="Genomic_DNA"/>
</dbReference>
<evidence type="ECO:0000313" key="3">
    <source>
        <dbReference type="EMBL" id="KZB93506.1"/>
    </source>
</evidence>
<reference evidence="3" key="1">
    <citation type="submission" date="2016-03" db="EMBL/GenBank/DDBJ databases">
        <title>Sphingomonas melonis TY, whole genome shotgun sequencing.</title>
        <authorList>
            <person name="Wang H."/>
            <person name="Zhu P."/>
        </authorList>
    </citation>
    <scope>NUCLEOTIDE SEQUENCE [LARGE SCALE GENOMIC DNA]</scope>
    <source>
        <strain evidence="3">TY</strain>
    </source>
</reference>
<comment type="similarity">
    <text evidence="1 2">Belongs to the phD/YefM antitoxin family.</text>
</comment>
<protein>
    <recommendedName>
        <fullName evidence="2">Antitoxin</fullName>
    </recommendedName>
</protein>
<evidence type="ECO:0000256" key="1">
    <source>
        <dbReference type="ARBA" id="ARBA00009981"/>
    </source>
</evidence>
<dbReference type="Gene3D" id="3.40.1620.10">
    <property type="entry name" value="YefM-like domain"/>
    <property type="match status" value="1"/>
</dbReference>
<evidence type="ECO:0000313" key="4">
    <source>
        <dbReference type="Proteomes" id="UP000078460"/>
    </source>
</evidence>
<dbReference type="AlphaFoldDB" id="A0A175XZA7"/>
<dbReference type="KEGG" id="smy:BJP26_14370"/>
<gene>
    <name evidence="3" type="ORF">AVM11_11565</name>
</gene>
<comment type="caution">
    <text evidence="3">The sequence shown here is derived from an EMBL/GenBank/DDBJ whole genome shotgun (WGS) entry which is preliminary data.</text>
</comment>
<comment type="function">
    <text evidence="2">Antitoxin component of a type II toxin-antitoxin (TA) system.</text>
</comment>
<evidence type="ECO:0000256" key="2">
    <source>
        <dbReference type="RuleBase" id="RU362080"/>
    </source>
</evidence>
<proteinExistence type="inferred from homology"/>
<dbReference type="SUPFAM" id="SSF143120">
    <property type="entry name" value="YefM-like"/>
    <property type="match status" value="1"/>
</dbReference>
<dbReference type="InterPro" id="IPR036165">
    <property type="entry name" value="YefM-like_sf"/>
</dbReference>
<dbReference type="InterPro" id="IPR006442">
    <property type="entry name" value="Antitoxin_Phd/YefM"/>
</dbReference>
<dbReference type="NCBIfam" id="TIGR01552">
    <property type="entry name" value="phd_fam"/>
    <property type="match status" value="1"/>
</dbReference>
<dbReference type="Pfam" id="PF02604">
    <property type="entry name" value="PhdYeFM_antitox"/>
    <property type="match status" value="1"/>
</dbReference>
<sequence length="82" mass="9049">MQTFSSRDFQRAPGVIKRAAVDGAVIITERGRPIIAVMPFAEYERLKAPPGNILDALDMDEVGDIDVDFSRPATFPRPAVFD</sequence>